<dbReference type="AlphaFoldDB" id="A0A2R6C913"/>
<evidence type="ECO:0000313" key="2">
    <source>
        <dbReference type="EMBL" id="PSO07354.1"/>
    </source>
</evidence>
<accession>A0A2R6C913</accession>
<dbReference type="InterPro" id="IPR045427">
    <property type="entry name" value="MoxR"/>
</dbReference>
<comment type="caution">
    <text evidence="2">The sequence shown here is derived from an EMBL/GenBank/DDBJ whole genome shotgun (WGS) entry which is preliminary data.</text>
</comment>
<gene>
    <name evidence="2" type="ORF">B9Q04_11355</name>
</gene>
<dbReference type="SMART" id="SM00382">
    <property type="entry name" value="AAA"/>
    <property type="match status" value="1"/>
</dbReference>
<protein>
    <recommendedName>
        <fullName evidence="1">AAA+ ATPase domain-containing protein</fullName>
    </recommendedName>
</protein>
<proteinExistence type="predicted"/>
<evidence type="ECO:0000259" key="1">
    <source>
        <dbReference type="SMART" id="SM00382"/>
    </source>
</evidence>
<organism evidence="2 3">
    <name type="scientific">Candidatus Marsarchaeota G2 archaeon BE_D</name>
    <dbReference type="NCBI Taxonomy" id="1978158"/>
    <lineage>
        <taxon>Archaea</taxon>
        <taxon>Candidatus Marsarchaeota</taxon>
        <taxon>Candidatus Marsarchaeota group 2</taxon>
    </lineage>
</organism>
<dbReference type="InterPro" id="IPR003593">
    <property type="entry name" value="AAA+_ATPase"/>
</dbReference>
<dbReference type="EMBL" id="NEXF01000270">
    <property type="protein sequence ID" value="PSO07354.1"/>
    <property type="molecule type" value="Genomic_DNA"/>
</dbReference>
<dbReference type="Gene3D" id="3.40.50.300">
    <property type="entry name" value="P-loop containing nucleotide triphosphate hydrolases"/>
    <property type="match status" value="1"/>
</dbReference>
<reference evidence="2 3" key="1">
    <citation type="submission" date="2017-04" db="EMBL/GenBank/DDBJ databases">
        <title>Novel microbial lineages endemic to geothermal iron-oxide mats fill important gaps in the evolutionary history of Archaea.</title>
        <authorList>
            <person name="Jay Z.J."/>
            <person name="Beam J.P."/>
            <person name="Dlakic M."/>
            <person name="Rusch D.B."/>
            <person name="Kozubal M.A."/>
            <person name="Inskeep W.P."/>
        </authorList>
    </citation>
    <scope>NUCLEOTIDE SEQUENCE [LARGE SCALE GENOMIC DNA]</scope>
    <source>
        <strain evidence="2">BE_D</strain>
    </source>
</reference>
<name>A0A2R6C913_9ARCH</name>
<dbReference type="PANTHER" id="PTHR32204:SF0">
    <property type="entry name" value="ATPASE RAVA"/>
    <property type="match status" value="1"/>
</dbReference>
<evidence type="ECO:0000313" key="3">
    <source>
        <dbReference type="Proteomes" id="UP000242015"/>
    </source>
</evidence>
<dbReference type="Pfam" id="PF17868">
    <property type="entry name" value="AAA_lid_8"/>
    <property type="match status" value="1"/>
</dbReference>
<dbReference type="PANTHER" id="PTHR32204">
    <property type="entry name" value="ATPASE RAVA"/>
    <property type="match status" value="1"/>
</dbReference>
<dbReference type="Pfam" id="PF20030">
    <property type="entry name" value="bpMoxR"/>
    <property type="match status" value="1"/>
</dbReference>
<dbReference type="SUPFAM" id="SSF52540">
    <property type="entry name" value="P-loop containing nucleoside triphosphate hydrolases"/>
    <property type="match status" value="1"/>
</dbReference>
<sequence length="388" mass="43255">MTLRSVVEASRGVFIGREKEVKLLILALIAKEHFLMVSEPGTAKTMLAETARAFGYSTSYYLLTRDTTVTDVLADTLAVREHGGREGVEKISVEYEPKGFLLSEVVIVDEVFKASSDVLNAFLGLMNERRVTLGSHTFSSPLITMIGASNEYPRDDPVLAAFSDRFLIRHFVSYIPKDLWTQYFVSYWGNHRLGRRSFEVPPSVRAELEDAQRHLFDVDVYGILSPYEQALALLEDRGIKLSDRRKARTLKLVAASALYEGRSEALEEDLEALLYTAPTSPEELPTVEKALEECVGDVVKAKREVEAFNSTLGTLLLVKDERGVLEALAKLSSVKRKLSALKGDRYRVMEAELEKAEDVLVGRLVGGIGAEEDAEMAAEEKREMVLGR</sequence>
<dbReference type="InterPro" id="IPR041538">
    <property type="entry name" value="RavA-like_AAA_lid"/>
</dbReference>
<feature type="domain" description="AAA+ ATPase" evidence="1">
    <location>
        <begin position="30"/>
        <end position="176"/>
    </location>
</feature>
<dbReference type="InterPro" id="IPR050513">
    <property type="entry name" value="RavA_ATPases"/>
</dbReference>
<dbReference type="Proteomes" id="UP000242015">
    <property type="component" value="Unassembled WGS sequence"/>
</dbReference>
<dbReference type="InterPro" id="IPR027417">
    <property type="entry name" value="P-loop_NTPase"/>
</dbReference>